<dbReference type="Gene3D" id="3.40.630.30">
    <property type="match status" value="1"/>
</dbReference>
<dbReference type="Pfam" id="PF13302">
    <property type="entry name" value="Acetyltransf_3"/>
    <property type="match status" value="1"/>
</dbReference>
<evidence type="ECO:0000259" key="1">
    <source>
        <dbReference type="PROSITE" id="PS51186"/>
    </source>
</evidence>
<name>A0ABP7EBD4_9ACTN</name>
<dbReference type="EMBL" id="BAAAYX010000020">
    <property type="protein sequence ID" value="GAA3716016.1"/>
    <property type="molecule type" value="Genomic_DNA"/>
</dbReference>
<dbReference type="PANTHER" id="PTHR43441">
    <property type="entry name" value="RIBOSOMAL-PROTEIN-SERINE ACETYLTRANSFERASE"/>
    <property type="match status" value="1"/>
</dbReference>
<proteinExistence type="predicted"/>
<dbReference type="InterPro" id="IPR051908">
    <property type="entry name" value="Ribosomal_N-acetyltransferase"/>
</dbReference>
<dbReference type="RefSeq" id="WP_344814178.1">
    <property type="nucleotide sequence ID" value="NZ_BAAAYX010000020.1"/>
</dbReference>
<protein>
    <recommendedName>
        <fullName evidence="1">N-acetyltransferase domain-containing protein</fullName>
    </recommendedName>
</protein>
<evidence type="ECO:0000313" key="3">
    <source>
        <dbReference type="Proteomes" id="UP001500051"/>
    </source>
</evidence>
<organism evidence="2 3">
    <name type="scientific">Microlunatus aurantiacus</name>
    <dbReference type="NCBI Taxonomy" id="446786"/>
    <lineage>
        <taxon>Bacteria</taxon>
        <taxon>Bacillati</taxon>
        <taxon>Actinomycetota</taxon>
        <taxon>Actinomycetes</taxon>
        <taxon>Propionibacteriales</taxon>
        <taxon>Propionibacteriaceae</taxon>
        <taxon>Microlunatus</taxon>
    </lineage>
</organism>
<dbReference type="InterPro" id="IPR000182">
    <property type="entry name" value="GNAT_dom"/>
</dbReference>
<gene>
    <name evidence="2" type="ORF">GCM10022204_39550</name>
</gene>
<evidence type="ECO:0000313" key="2">
    <source>
        <dbReference type="EMBL" id="GAA3716016.1"/>
    </source>
</evidence>
<comment type="caution">
    <text evidence="2">The sequence shown here is derived from an EMBL/GenBank/DDBJ whole genome shotgun (WGS) entry which is preliminary data.</text>
</comment>
<sequence length="166" mass="18021">MDFALRPWSTTDAADLRRAVAASPDLGLQLGEVDLRREDACVRFIGEALAPAEDRLPLAICVDGVVVGNVGLTHLEHRHDTAWVSYWVAAAFRGRGLATRALSALAEHAFADLGLFRLELGHRVENVASCRVATGAGFAAEGIERSKLRYGDLRFDVETHARLATD</sequence>
<dbReference type="PROSITE" id="PS51186">
    <property type="entry name" value="GNAT"/>
    <property type="match status" value="1"/>
</dbReference>
<keyword evidence="3" id="KW-1185">Reference proteome</keyword>
<feature type="domain" description="N-acetyltransferase" evidence="1">
    <location>
        <begin position="14"/>
        <end position="158"/>
    </location>
</feature>
<dbReference type="PANTHER" id="PTHR43441:SF10">
    <property type="entry name" value="ACETYLTRANSFERASE"/>
    <property type="match status" value="1"/>
</dbReference>
<dbReference type="Proteomes" id="UP001500051">
    <property type="component" value="Unassembled WGS sequence"/>
</dbReference>
<dbReference type="SUPFAM" id="SSF55729">
    <property type="entry name" value="Acyl-CoA N-acyltransferases (Nat)"/>
    <property type="match status" value="1"/>
</dbReference>
<dbReference type="InterPro" id="IPR016181">
    <property type="entry name" value="Acyl_CoA_acyltransferase"/>
</dbReference>
<reference evidence="3" key="1">
    <citation type="journal article" date="2019" name="Int. J. Syst. Evol. Microbiol.">
        <title>The Global Catalogue of Microorganisms (GCM) 10K type strain sequencing project: providing services to taxonomists for standard genome sequencing and annotation.</title>
        <authorList>
            <consortium name="The Broad Institute Genomics Platform"/>
            <consortium name="The Broad Institute Genome Sequencing Center for Infectious Disease"/>
            <person name="Wu L."/>
            <person name="Ma J."/>
        </authorList>
    </citation>
    <scope>NUCLEOTIDE SEQUENCE [LARGE SCALE GENOMIC DNA]</scope>
    <source>
        <strain evidence="3">JCM 16548</strain>
    </source>
</reference>
<accession>A0ABP7EBD4</accession>